<gene>
    <name evidence="1" type="ORF">CCACVL1_21204</name>
</gene>
<dbReference type="Gramene" id="OMO66338">
    <property type="protein sequence ID" value="OMO66338"/>
    <property type="gene ID" value="CCACVL1_21204"/>
</dbReference>
<proteinExistence type="predicted"/>
<dbReference type="EMBL" id="AWWV01012534">
    <property type="protein sequence ID" value="OMO66338.1"/>
    <property type="molecule type" value="Genomic_DNA"/>
</dbReference>
<comment type="caution">
    <text evidence="1">The sequence shown here is derived from an EMBL/GenBank/DDBJ whole genome shotgun (WGS) entry which is preliminary data.</text>
</comment>
<dbReference type="AlphaFoldDB" id="A0A1R3H7I5"/>
<keyword evidence="2" id="KW-1185">Reference proteome</keyword>
<protein>
    <submittedName>
        <fullName evidence="1">Uncharacterized protein</fullName>
    </submittedName>
</protein>
<accession>A0A1R3H7I5</accession>
<sequence>MDKLRPPWVRALWLGWVAKANRRTPICSRWKEAAKPKPTLLSLTVKTHVFVLTFNKGWRGRLGFTKSKPNTYKTSLTLKQLLGTRLFS</sequence>
<evidence type="ECO:0000313" key="2">
    <source>
        <dbReference type="Proteomes" id="UP000188268"/>
    </source>
</evidence>
<organism evidence="1 2">
    <name type="scientific">Corchorus capsularis</name>
    <name type="common">Jute</name>
    <dbReference type="NCBI Taxonomy" id="210143"/>
    <lineage>
        <taxon>Eukaryota</taxon>
        <taxon>Viridiplantae</taxon>
        <taxon>Streptophyta</taxon>
        <taxon>Embryophyta</taxon>
        <taxon>Tracheophyta</taxon>
        <taxon>Spermatophyta</taxon>
        <taxon>Magnoliopsida</taxon>
        <taxon>eudicotyledons</taxon>
        <taxon>Gunneridae</taxon>
        <taxon>Pentapetalae</taxon>
        <taxon>rosids</taxon>
        <taxon>malvids</taxon>
        <taxon>Malvales</taxon>
        <taxon>Malvaceae</taxon>
        <taxon>Grewioideae</taxon>
        <taxon>Apeibeae</taxon>
        <taxon>Corchorus</taxon>
    </lineage>
</organism>
<dbReference type="Proteomes" id="UP000188268">
    <property type="component" value="Unassembled WGS sequence"/>
</dbReference>
<evidence type="ECO:0000313" key="1">
    <source>
        <dbReference type="EMBL" id="OMO66338.1"/>
    </source>
</evidence>
<reference evidence="1 2" key="1">
    <citation type="submission" date="2013-09" db="EMBL/GenBank/DDBJ databases">
        <title>Corchorus capsularis genome sequencing.</title>
        <authorList>
            <person name="Alam M."/>
            <person name="Haque M.S."/>
            <person name="Islam M.S."/>
            <person name="Emdad E.M."/>
            <person name="Islam M.M."/>
            <person name="Ahmed B."/>
            <person name="Halim A."/>
            <person name="Hossen Q.M.M."/>
            <person name="Hossain M.Z."/>
            <person name="Ahmed R."/>
            <person name="Khan M.M."/>
            <person name="Islam R."/>
            <person name="Rashid M.M."/>
            <person name="Khan S.A."/>
            <person name="Rahman M.S."/>
            <person name="Alam M."/>
        </authorList>
    </citation>
    <scope>NUCLEOTIDE SEQUENCE [LARGE SCALE GENOMIC DNA]</scope>
    <source>
        <strain evidence="2">cv. CVL-1</strain>
        <tissue evidence="1">Whole seedling</tissue>
    </source>
</reference>
<name>A0A1R3H7I5_COCAP</name>